<accession>A0A6P4IPU8</accession>
<evidence type="ECO:0000313" key="6">
    <source>
        <dbReference type="RefSeq" id="XP_017024508.1"/>
    </source>
</evidence>
<evidence type="ECO:0000256" key="1">
    <source>
        <dbReference type="ARBA" id="ARBA00004613"/>
    </source>
</evidence>
<gene>
    <name evidence="6" type="primary">LOC108076272</name>
</gene>
<keyword evidence="5" id="KW-1185">Reference proteome</keyword>
<reference evidence="5" key="1">
    <citation type="submission" date="2025-05" db="UniProtKB">
        <authorList>
            <consortium name="RefSeq"/>
        </authorList>
    </citation>
    <scope>NUCLEOTIDE SEQUENCE [LARGE SCALE GENOMIC DNA]</scope>
    <source>
        <strain evidence="5">14028-0561.14</strain>
    </source>
</reference>
<dbReference type="SMART" id="SM01318">
    <property type="entry name" value="SVWC"/>
    <property type="match status" value="1"/>
</dbReference>
<dbReference type="Pfam" id="PF15430">
    <property type="entry name" value="SVWC"/>
    <property type="match status" value="1"/>
</dbReference>
<protein>
    <recommendedName>
        <fullName evidence="4">Single domain-containing protein</fullName>
    </recommendedName>
</protein>
<feature type="signal peptide" evidence="3">
    <location>
        <begin position="1"/>
        <end position="19"/>
    </location>
</feature>
<name>A0A6P4IPU8_DROKI</name>
<sequence>MHYLSTILIIALCVVYSRTLVSFLKMEKGANGCKTKDNVELEVGQFIQDEKTCGVIRCENKDGEGFNMYCQIPLPFAQCSEDTHISVEDPFPRCCWTCVELVECTDDFVIVTTTVASEKDEEE</sequence>
<dbReference type="Proteomes" id="UP001652661">
    <property type="component" value="Chromosome 2R"/>
</dbReference>
<evidence type="ECO:0000256" key="2">
    <source>
        <dbReference type="ARBA" id="ARBA00022525"/>
    </source>
</evidence>
<dbReference type="RefSeq" id="XP_017024508.1">
    <property type="nucleotide sequence ID" value="XM_017169019.3"/>
</dbReference>
<organism evidence="5 6">
    <name type="scientific">Drosophila kikkawai</name>
    <name type="common">Fruit fly</name>
    <dbReference type="NCBI Taxonomy" id="30033"/>
    <lineage>
        <taxon>Eukaryota</taxon>
        <taxon>Metazoa</taxon>
        <taxon>Ecdysozoa</taxon>
        <taxon>Arthropoda</taxon>
        <taxon>Hexapoda</taxon>
        <taxon>Insecta</taxon>
        <taxon>Pterygota</taxon>
        <taxon>Neoptera</taxon>
        <taxon>Endopterygota</taxon>
        <taxon>Diptera</taxon>
        <taxon>Brachycera</taxon>
        <taxon>Muscomorpha</taxon>
        <taxon>Ephydroidea</taxon>
        <taxon>Drosophilidae</taxon>
        <taxon>Drosophila</taxon>
        <taxon>Sophophora</taxon>
    </lineage>
</organism>
<reference evidence="6" key="2">
    <citation type="submission" date="2025-08" db="UniProtKB">
        <authorList>
            <consortium name="RefSeq"/>
        </authorList>
    </citation>
    <scope>IDENTIFICATION</scope>
    <source>
        <strain evidence="6">14028-0561.14</strain>
        <tissue evidence="6">Whole fly</tissue>
    </source>
</reference>
<feature type="domain" description="Single" evidence="4">
    <location>
        <begin position="33"/>
        <end position="98"/>
    </location>
</feature>
<dbReference type="AlphaFoldDB" id="A0A6P4IPU8"/>
<keyword evidence="2" id="KW-0964">Secreted</keyword>
<dbReference type="GO" id="GO:0005576">
    <property type="term" value="C:extracellular region"/>
    <property type="evidence" value="ECO:0007669"/>
    <property type="project" value="UniProtKB-SubCell"/>
</dbReference>
<evidence type="ECO:0000259" key="4">
    <source>
        <dbReference type="SMART" id="SM01318"/>
    </source>
</evidence>
<evidence type="ECO:0000256" key="3">
    <source>
        <dbReference type="SAM" id="SignalP"/>
    </source>
</evidence>
<comment type="subcellular location">
    <subcellularLocation>
        <location evidence="1">Secreted</location>
    </subcellularLocation>
</comment>
<evidence type="ECO:0000313" key="5">
    <source>
        <dbReference type="Proteomes" id="UP001652661"/>
    </source>
</evidence>
<feature type="chain" id="PRO_5027922085" description="Single domain-containing protein" evidence="3">
    <location>
        <begin position="20"/>
        <end position="123"/>
    </location>
</feature>
<dbReference type="InterPro" id="IPR029277">
    <property type="entry name" value="SVWC_dom"/>
</dbReference>
<proteinExistence type="predicted"/>
<dbReference type="OrthoDB" id="7854947at2759"/>
<keyword evidence="3" id="KW-0732">Signal</keyword>
<dbReference type="GeneID" id="108076272"/>